<feature type="domain" description="Serine aminopeptidase S33" evidence="1">
    <location>
        <begin position="29"/>
        <end position="260"/>
    </location>
</feature>
<organism evidence="2 3">
    <name type="scientific">Sphingomonas rhizophila</name>
    <dbReference type="NCBI Taxonomy" id="2071607"/>
    <lineage>
        <taxon>Bacteria</taxon>
        <taxon>Pseudomonadati</taxon>
        <taxon>Pseudomonadota</taxon>
        <taxon>Alphaproteobacteria</taxon>
        <taxon>Sphingomonadales</taxon>
        <taxon>Sphingomonadaceae</taxon>
        <taxon>Sphingomonas</taxon>
    </lineage>
</organism>
<dbReference type="SUPFAM" id="SSF53474">
    <property type="entry name" value="alpha/beta-Hydrolases"/>
    <property type="match status" value="1"/>
</dbReference>
<dbReference type="Pfam" id="PF12146">
    <property type="entry name" value="Hydrolase_4"/>
    <property type="match status" value="1"/>
</dbReference>
<dbReference type="Proteomes" id="UP000515955">
    <property type="component" value="Chromosome"/>
</dbReference>
<dbReference type="EMBL" id="CP060717">
    <property type="protein sequence ID" value="QNN64815.1"/>
    <property type="molecule type" value="Genomic_DNA"/>
</dbReference>
<evidence type="ECO:0000313" key="2">
    <source>
        <dbReference type="EMBL" id="QNN64815.1"/>
    </source>
</evidence>
<proteinExistence type="predicted"/>
<dbReference type="KEGG" id="srhi:H9L12_11300"/>
<name>A0A7G9SAE0_9SPHN</name>
<dbReference type="InterPro" id="IPR000073">
    <property type="entry name" value="AB_hydrolase_1"/>
</dbReference>
<sequence>MTDGIAPTERWIDGSGGRLFTRHWEPAGPARANLVICHGVNSHSGQYLRAGQDFAARGYAVTALDLRGRGQSDGERFYADSIADYVDDLSRAIELGRSHHPDLPLYLLGHSAGGVTSVSYALDYQARIDGLICESFAFRVFAPDIALKLVEGASHILPHAHVLKLKNADFSRDPAWVAALEADPYTQGETQPVQTVAALARAGERFEREFPRITVPVLILHGTADHATRPDGSQQFFDEAGSADKTLKLYDGHYHDLLNDIGREGVIDDIANWIDDRLPGSLLPERMEAPMPPVGA</sequence>
<keyword evidence="3" id="KW-1185">Reference proteome</keyword>
<dbReference type="InterPro" id="IPR022742">
    <property type="entry name" value="Hydrolase_4"/>
</dbReference>
<dbReference type="PANTHER" id="PTHR11614">
    <property type="entry name" value="PHOSPHOLIPASE-RELATED"/>
    <property type="match status" value="1"/>
</dbReference>
<dbReference type="AlphaFoldDB" id="A0A7G9SAE0"/>
<dbReference type="PRINTS" id="PR00111">
    <property type="entry name" value="ABHYDROLASE"/>
</dbReference>
<evidence type="ECO:0000259" key="1">
    <source>
        <dbReference type="Pfam" id="PF12146"/>
    </source>
</evidence>
<reference evidence="2 3" key="1">
    <citation type="submission" date="2020-08" db="EMBL/GenBank/DDBJ databases">
        <title>Genome sequence of Sphingomonas rhizophila KACC 19189T.</title>
        <authorList>
            <person name="Hyun D.-W."/>
            <person name="Bae J.-W."/>
        </authorList>
    </citation>
    <scope>NUCLEOTIDE SEQUENCE [LARGE SCALE GENOMIC DNA]</scope>
    <source>
        <strain evidence="2 3">KACC 19189</strain>
    </source>
</reference>
<accession>A0A7G9SAE0</accession>
<protein>
    <submittedName>
        <fullName evidence="2">Lysophospholipase</fullName>
    </submittedName>
</protein>
<gene>
    <name evidence="2" type="ORF">H9L12_11300</name>
</gene>
<evidence type="ECO:0000313" key="3">
    <source>
        <dbReference type="Proteomes" id="UP000515955"/>
    </source>
</evidence>
<dbReference type="InterPro" id="IPR029058">
    <property type="entry name" value="AB_hydrolase_fold"/>
</dbReference>
<dbReference type="RefSeq" id="WP_187541814.1">
    <property type="nucleotide sequence ID" value="NZ_CP060717.1"/>
</dbReference>
<dbReference type="InterPro" id="IPR051044">
    <property type="entry name" value="MAG_DAG_Lipase"/>
</dbReference>
<dbReference type="Gene3D" id="3.40.50.1820">
    <property type="entry name" value="alpha/beta hydrolase"/>
    <property type="match status" value="1"/>
</dbReference>